<dbReference type="PROSITE" id="PS00086">
    <property type="entry name" value="CYTOCHROME_P450"/>
    <property type="match status" value="1"/>
</dbReference>
<keyword evidence="15" id="KW-0812">Transmembrane</keyword>
<dbReference type="FunFam" id="1.10.630.10:FF:000238">
    <property type="entry name" value="Cytochrome P450 2A6"/>
    <property type="match status" value="1"/>
</dbReference>
<dbReference type="GO" id="GO:0006082">
    <property type="term" value="P:organic acid metabolic process"/>
    <property type="evidence" value="ECO:0007669"/>
    <property type="project" value="TreeGrafter"/>
</dbReference>
<keyword evidence="10 13" id="KW-0408">Iron</keyword>
<evidence type="ECO:0000256" key="15">
    <source>
        <dbReference type="SAM" id="Phobius"/>
    </source>
</evidence>
<evidence type="ECO:0000256" key="3">
    <source>
        <dbReference type="ARBA" id="ARBA00004406"/>
    </source>
</evidence>
<keyword evidence="8" id="KW-0492">Microsome</keyword>
<gene>
    <name evidence="16" type="primary">Cyp2u1-009</name>
</gene>
<keyword evidence="6 13" id="KW-0479">Metal-binding</keyword>
<keyword evidence="7" id="KW-0256">Endoplasmic reticulum</keyword>
<keyword evidence="11 14" id="KW-0503">Monooxygenase</keyword>
<keyword evidence="5 13" id="KW-0349">Heme</keyword>
<evidence type="ECO:0000256" key="9">
    <source>
        <dbReference type="ARBA" id="ARBA00023002"/>
    </source>
</evidence>
<dbReference type="AlphaFoldDB" id="A0A6F9DAZ5"/>
<comment type="cofactor">
    <cofactor evidence="1 13">
        <name>heme</name>
        <dbReference type="ChEBI" id="CHEBI:30413"/>
    </cofactor>
</comment>
<evidence type="ECO:0000256" key="6">
    <source>
        <dbReference type="ARBA" id="ARBA00022723"/>
    </source>
</evidence>
<proteinExistence type="evidence at transcript level"/>
<dbReference type="InterPro" id="IPR050182">
    <property type="entry name" value="Cytochrome_P450_fam2"/>
</dbReference>
<evidence type="ECO:0000256" key="5">
    <source>
        <dbReference type="ARBA" id="ARBA00022617"/>
    </source>
</evidence>
<evidence type="ECO:0000256" key="7">
    <source>
        <dbReference type="ARBA" id="ARBA00022824"/>
    </source>
</evidence>
<keyword evidence="15" id="KW-1133">Transmembrane helix</keyword>
<dbReference type="GO" id="GO:0006805">
    <property type="term" value="P:xenobiotic metabolic process"/>
    <property type="evidence" value="ECO:0007669"/>
    <property type="project" value="TreeGrafter"/>
</dbReference>
<dbReference type="EMBL" id="LR784318">
    <property type="protein sequence ID" value="CAB3235758.1"/>
    <property type="molecule type" value="mRNA"/>
</dbReference>
<dbReference type="InterPro" id="IPR001128">
    <property type="entry name" value="Cyt_P450"/>
</dbReference>
<dbReference type="GO" id="GO:0005789">
    <property type="term" value="C:endoplasmic reticulum membrane"/>
    <property type="evidence" value="ECO:0007669"/>
    <property type="project" value="UniProtKB-SubCell"/>
</dbReference>
<keyword evidence="12 15" id="KW-0472">Membrane</keyword>
<evidence type="ECO:0000256" key="14">
    <source>
        <dbReference type="RuleBase" id="RU000461"/>
    </source>
</evidence>
<keyword evidence="9 14" id="KW-0560">Oxidoreductase</keyword>
<dbReference type="PANTHER" id="PTHR24300:SF397">
    <property type="entry name" value="CYTOCHROME P450 2U1"/>
    <property type="match status" value="1"/>
</dbReference>
<evidence type="ECO:0000313" key="16">
    <source>
        <dbReference type="EMBL" id="CAB3235758.1"/>
    </source>
</evidence>
<dbReference type="PANTHER" id="PTHR24300">
    <property type="entry name" value="CYTOCHROME P450 508A4-RELATED"/>
    <property type="match status" value="1"/>
</dbReference>
<dbReference type="PRINTS" id="PR00385">
    <property type="entry name" value="P450"/>
</dbReference>
<evidence type="ECO:0000256" key="8">
    <source>
        <dbReference type="ARBA" id="ARBA00022848"/>
    </source>
</evidence>
<dbReference type="GO" id="GO:0016712">
    <property type="term" value="F:oxidoreductase activity, acting on paired donors, with incorporation or reduction of molecular oxygen, reduced flavin or flavoprotein as one donor, and incorporation of one atom of oxygen"/>
    <property type="evidence" value="ECO:0007669"/>
    <property type="project" value="TreeGrafter"/>
</dbReference>
<dbReference type="InterPro" id="IPR017972">
    <property type="entry name" value="Cyt_P450_CS"/>
</dbReference>
<dbReference type="SUPFAM" id="SSF48264">
    <property type="entry name" value="Cytochrome P450"/>
    <property type="match status" value="1"/>
</dbReference>
<dbReference type="InterPro" id="IPR002401">
    <property type="entry name" value="Cyt_P450_E_grp-I"/>
</dbReference>
<dbReference type="InterPro" id="IPR036396">
    <property type="entry name" value="Cyt_P450_sf"/>
</dbReference>
<protein>
    <submittedName>
        <fullName evidence="16">Cytochrome P450 2C13, male-specific</fullName>
    </submittedName>
</protein>
<comment type="subcellular location">
    <subcellularLocation>
        <location evidence="3">Endoplasmic reticulum membrane</location>
        <topology evidence="3">Peripheral membrane protein</topology>
    </subcellularLocation>
    <subcellularLocation>
        <location evidence="2">Microsome membrane</location>
        <topology evidence="2">Peripheral membrane protein</topology>
    </subcellularLocation>
</comment>
<dbReference type="GO" id="GO:0020037">
    <property type="term" value="F:heme binding"/>
    <property type="evidence" value="ECO:0007669"/>
    <property type="project" value="InterPro"/>
</dbReference>
<dbReference type="Gene3D" id="1.10.630.10">
    <property type="entry name" value="Cytochrome P450"/>
    <property type="match status" value="1"/>
</dbReference>
<comment type="similarity">
    <text evidence="4 14">Belongs to the cytochrome P450 family.</text>
</comment>
<dbReference type="GO" id="GO:0005506">
    <property type="term" value="F:iron ion binding"/>
    <property type="evidence" value="ECO:0007669"/>
    <property type="project" value="InterPro"/>
</dbReference>
<feature type="binding site" description="axial binding residue" evidence="13">
    <location>
        <position position="413"/>
    </location>
    <ligand>
        <name>heme</name>
        <dbReference type="ChEBI" id="CHEBI:30413"/>
    </ligand>
    <ligandPart>
        <name>Fe</name>
        <dbReference type="ChEBI" id="CHEBI:18248"/>
    </ligandPart>
</feature>
<dbReference type="PRINTS" id="PR00463">
    <property type="entry name" value="EP450I"/>
</dbReference>
<evidence type="ECO:0000256" key="1">
    <source>
        <dbReference type="ARBA" id="ARBA00001971"/>
    </source>
</evidence>
<dbReference type="Pfam" id="PF00067">
    <property type="entry name" value="p450"/>
    <property type="match status" value="1"/>
</dbReference>
<name>A0A6F9DAZ5_9ASCI</name>
<feature type="transmembrane region" description="Helical" evidence="15">
    <location>
        <begin position="267"/>
        <end position="287"/>
    </location>
</feature>
<organism evidence="16">
    <name type="scientific">Phallusia mammillata</name>
    <dbReference type="NCBI Taxonomy" id="59560"/>
    <lineage>
        <taxon>Eukaryota</taxon>
        <taxon>Metazoa</taxon>
        <taxon>Chordata</taxon>
        <taxon>Tunicata</taxon>
        <taxon>Ascidiacea</taxon>
        <taxon>Phlebobranchia</taxon>
        <taxon>Ascidiidae</taxon>
        <taxon>Phallusia</taxon>
    </lineage>
</organism>
<evidence type="ECO:0000256" key="11">
    <source>
        <dbReference type="ARBA" id="ARBA00023033"/>
    </source>
</evidence>
<evidence type="ECO:0000256" key="12">
    <source>
        <dbReference type="ARBA" id="ARBA00023136"/>
    </source>
</evidence>
<reference evidence="16" key="1">
    <citation type="submission" date="2020-04" db="EMBL/GenBank/DDBJ databases">
        <authorList>
            <person name="Neveu A P."/>
        </authorList>
    </citation>
    <scope>NUCLEOTIDE SEQUENCE</scope>
    <source>
        <tissue evidence="16">Whole embryo</tissue>
    </source>
</reference>
<evidence type="ECO:0000256" key="4">
    <source>
        <dbReference type="ARBA" id="ARBA00010617"/>
    </source>
</evidence>
<evidence type="ECO:0000256" key="10">
    <source>
        <dbReference type="ARBA" id="ARBA00023004"/>
    </source>
</evidence>
<sequence length="468" mass="53323">MAGSQSNNEELRDLPGPWGFPIVGSALSLIKYKEKSLSQWAEEDYGDVYKVRFGPTDTLVINGFEAFQEAFIEKATAYSGRLEAKVLKAARDNKGLFFKQYDDLWTKWRKFARESFTDIWHTIEDGIVTETEHLQESLSKLEGESDIKELVLSSMANVVMQTCFSRRYEATDSALNDLVTLVYADIRDPKFTVLFLVPWLGRLPSMSRFISNADSNRQKIIKKLLALADERTAENRDTPDFVTSFYKVFENPTREEKEFLAVLMEDFVFAGSTTTASAFLWVVLFMMKNPETKKRMQQELDNVLKGCPSPVRGAITHKKDELHYTRAVIEESFRLRPIAPTSLFHYVQEDTSLMGYKVPKGMAVMPNIWSVHYDKKFWAPDPETFRAERHLDQSGAFKKSGHVIPFGIGWRSCVGQRIAETEILADVVAMFYKFDVTIAASDANVDMAGDSAAILSPYPFKLKFTPRN</sequence>
<accession>A0A6F9DAZ5</accession>
<dbReference type="GO" id="GO:0008395">
    <property type="term" value="F:steroid hydroxylase activity"/>
    <property type="evidence" value="ECO:0007669"/>
    <property type="project" value="TreeGrafter"/>
</dbReference>
<evidence type="ECO:0000256" key="2">
    <source>
        <dbReference type="ARBA" id="ARBA00004174"/>
    </source>
</evidence>
<evidence type="ECO:0000256" key="13">
    <source>
        <dbReference type="PIRSR" id="PIRSR602401-1"/>
    </source>
</evidence>